<dbReference type="InterPro" id="IPR058533">
    <property type="entry name" value="Cation_efflux_TM"/>
</dbReference>
<keyword evidence="3" id="KW-0813">Transport</keyword>
<dbReference type="InterPro" id="IPR027469">
    <property type="entry name" value="Cation_efflux_TMD_sf"/>
</dbReference>
<gene>
    <name evidence="10" type="ORF">Ctaglu_35200</name>
</gene>
<dbReference type="RefSeq" id="WP_125004105.1">
    <property type="nucleotide sequence ID" value="NZ_BHYK01000023.1"/>
</dbReference>
<dbReference type="Gene3D" id="1.20.1510.10">
    <property type="entry name" value="Cation efflux protein transmembrane domain"/>
    <property type="match status" value="1"/>
</dbReference>
<dbReference type="Gene3D" id="3.30.70.1350">
    <property type="entry name" value="Cation efflux protein, cytoplasmic domain"/>
    <property type="match status" value="1"/>
</dbReference>
<comment type="caution">
    <text evidence="10">The sequence shown here is derived from an EMBL/GenBank/DDBJ whole genome shotgun (WGS) entry which is preliminary data.</text>
</comment>
<evidence type="ECO:0000256" key="5">
    <source>
        <dbReference type="ARBA" id="ARBA00022989"/>
    </source>
</evidence>
<feature type="domain" description="Cation efflux protein transmembrane" evidence="8">
    <location>
        <begin position="32"/>
        <end position="223"/>
    </location>
</feature>
<evidence type="ECO:0000256" key="3">
    <source>
        <dbReference type="ARBA" id="ARBA00022448"/>
    </source>
</evidence>
<evidence type="ECO:0000259" key="9">
    <source>
        <dbReference type="Pfam" id="PF16916"/>
    </source>
</evidence>
<dbReference type="Pfam" id="PF01545">
    <property type="entry name" value="Cation_efflux"/>
    <property type="match status" value="1"/>
</dbReference>
<dbReference type="SUPFAM" id="SSF160240">
    <property type="entry name" value="Cation efflux protein cytoplasmic domain-like"/>
    <property type="match status" value="2"/>
</dbReference>
<dbReference type="PANTHER" id="PTHR43840:SF15">
    <property type="entry name" value="MITOCHONDRIAL METAL TRANSPORTER 1-RELATED"/>
    <property type="match status" value="1"/>
</dbReference>
<dbReference type="OrthoDB" id="9806522at2"/>
<keyword evidence="11" id="KW-1185">Reference proteome</keyword>
<comment type="similarity">
    <text evidence="2">Belongs to the cation diffusion facilitator (CDF) transporter (TC 2.A.4) family.</text>
</comment>
<dbReference type="GO" id="GO:0008324">
    <property type="term" value="F:monoatomic cation transmembrane transporter activity"/>
    <property type="evidence" value="ECO:0007669"/>
    <property type="project" value="InterPro"/>
</dbReference>
<evidence type="ECO:0000313" key="11">
    <source>
        <dbReference type="Proteomes" id="UP000287872"/>
    </source>
</evidence>
<keyword evidence="4 7" id="KW-0812">Transmembrane</keyword>
<feature type="transmembrane region" description="Helical" evidence="7">
    <location>
        <begin position="129"/>
        <end position="149"/>
    </location>
</feature>
<proteinExistence type="inferred from homology"/>
<protein>
    <submittedName>
        <fullName evidence="10">Cation diffusion facilitator transporter</fullName>
    </submittedName>
</protein>
<feature type="domain" description="Cation efflux protein cytoplasmic" evidence="9">
    <location>
        <begin position="233"/>
        <end position="304"/>
    </location>
</feature>
<reference evidence="10 11" key="1">
    <citation type="submission" date="2018-11" db="EMBL/GenBank/DDBJ databases">
        <title>Genome sequencing and assembly of Clostridium tagluense strain A121.</title>
        <authorList>
            <person name="Murakami T."/>
            <person name="Segawa T."/>
            <person name="Shcherbakova V.A."/>
            <person name="Mori H."/>
            <person name="Yoshimura Y."/>
        </authorList>
    </citation>
    <scope>NUCLEOTIDE SEQUENCE [LARGE SCALE GENOMIC DNA]</scope>
    <source>
        <strain evidence="10 11">A121</strain>
    </source>
</reference>
<evidence type="ECO:0000256" key="1">
    <source>
        <dbReference type="ARBA" id="ARBA00004141"/>
    </source>
</evidence>
<sequence>MLSKFLISKFIKNPEDTTNKKVRVAYGYLGGLVGIIVNLILFITKLIIGILLNSIAVTADAFNNLSDVASSVITILGFKLASKPADKEHPFGHGRLEYISGLIVSFLVILVGFEFIKTSYSRIVNPSKVIFNLIPFILILVSIIFKLWISGFNKTLGKAIKSSALEASSFDALSDVVSSSCVALSLLLSIWIDIPIDGYIGMLVSFFIIYAGFSLIKDTMNPLLGEAPDVNLVKGIQYKLLSYDHITGAHDLVIHNYGPSRCMGSIHAEVPCDISIVEIHEIIDKAEKEISEEFDIHLVIHMDPINTDDEEVNDCRIELLNVLKHFPIIKSIHDFRIVGSGEYKNLIFDAVIDFNPNFTADDESKLGDAINSELTKCCPQYNALMTLDRDYLGVV</sequence>
<organism evidence="10 11">
    <name type="scientific">Clostridium tagluense</name>
    <dbReference type="NCBI Taxonomy" id="360422"/>
    <lineage>
        <taxon>Bacteria</taxon>
        <taxon>Bacillati</taxon>
        <taxon>Bacillota</taxon>
        <taxon>Clostridia</taxon>
        <taxon>Eubacteriales</taxon>
        <taxon>Clostridiaceae</taxon>
        <taxon>Clostridium</taxon>
    </lineage>
</organism>
<evidence type="ECO:0000256" key="7">
    <source>
        <dbReference type="SAM" id="Phobius"/>
    </source>
</evidence>
<accession>A0A401UQU7</accession>
<dbReference type="InterPro" id="IPR002524">
    <property type="entry name" value="Cation_efflux"/>
</dbReference>
<dbReference type="PANTHER" id="PTHR43840">
    <property type="entry name" value="MITOCHONDRIAL METAL TRANSPORTER 1-RELATED"/>
    <property type="match status" value="1"/>
</dbReference>
<dbReference type="InterPro" id="IPR027470">
    <property type="entry name" value="Cation_efflux_CTD"/>
</dbReference>
<evidence type="ECO:0000256" key="4">
    <source>
        <dbReference type="ARBA" id="ARBA00022692"/>
    </source>
</evidence>
<dbReference type="NCBIfam" id="TIGR01297">
    <property type="entry name" value="CDF"/>
    <property type="match status" value="1"/>
</dbReference>
<evidence type="ECO:0000259" key="8">
    <source>
        <dbReference type="Pfam" id="PF01545"/>
    </source>
</evidence>
<evidence type="ECO:0000313" key="10">
    <source>
        <dbReference type="EMBL" id="GCD11897.1"/>
    </source>
</evidence>
<dbReference type="Proteomes" id="UP000287872">
    <property type="component" value="Unassembled WGS sequence"/>
</dbReference>
<dbReference type="FunFam" id="1.20.1510.10:FF:000006">
    <property type="entry name" value="Divalent cation efflux transporter"/>
    <property type="match status" value="1"/>
</dbReference>
<evidence type="ECO:0000256" key="6">
    <source>
        <dbReference type="ARBA" id="ARBA00023136"/>
    </source>
</evidence>
<feature type="transmembrane region" description="Helical" evidence="7">
    <location>
        <begin position="28"/>
        <end position="55"/>
    </location>
</feature>
<comment type="subcellular location">
    <subcellularLocation>
        <location evidence="1">Membrane</location>
        <topology evidence="1">Multi-pass membrane protein</topology>
    </subcellularLocation>
</comment>
<dbReference type="GO" id="GO:0016020">
    <property type="term" value="C:membrane"/>
    <property type="evidence" value="ECO:0007669"/>
    <property type="project" value="UniProtKB-SubCell"/>
</dbReference>
<keyword evidence="6 7" id="KW-0472">Membrane</keyword>
<dbReference type="SUPFAM" id="SSF161111">
    <property type="entry name" value="Cation efflux protein transmembrane domain-like"/>
    <property type="match status" value="1"/>
</dbReference>
<feature type="transmembrane region" description="Helical" evidence="7">
    <location>
        <begin position="198"/>
        <end position="216"/>
    </location>
</feature>
<name>A0A401UQU7_9CLOT</name>
<dbReference type="Pfam" id="PF16916">
    <property type="entry name" value="ZT_dimer"/>
    <property type="match status" value="1"/>
</dbReference>
<dbReference type="InterPro" id="IPR050291">
    <property type="entry name" value="CDF_Transporter"/>
</dbReference>
<feature type="transmembrane region" description="Helical" evidence="7">
    <location>
        <begin position="98"/>
        <end position="117"/>
    </location>
</feature>
<dbReference type="AlphaFoldDB" id="A0A401UQU7"/>
<evidence type="ECO:0000256" key="2">
    <source>
        <dbReference type="ARBA" id="ARBA00008114"/>
    </source>
</evidence>
<dbReference type="EMBL" id="BHYK01000023">
    <property type="protein sequence ID" value="GCD11897.1"/>
    <property type="molecule type" value="Genomic_DNA"/>
</dbReference>
<keyword evidence="5 7" id="KW-1133">Transmembrane helix</keyword>
<dbReference type="InterPro" id="IPR036837">
    <property type="entry name" value="Cation_efflux_CTD_sf"/>
</dbReference>